<feature type="non-terminal residue" evidence="1">
    <location>
        <position position="1"/>
    </location>
</feature>
<sequence>RWLAAAVIAAWQATLDFPAAALALVMGLLNFVIHRQGHASIVEALQLAETVK</sequence>
<keyword evidence="2" id="KW-1185">Reference proteome</keyword>
<dbReference type="EMBL" id="JASSZA010000012">
    <property type="protein sequence ID" value="KAK2096447.1"/>
    <property type="molecule type" value="Genomic_DNA"/>
</dbReference>
<proteinExistence type="predicted"/>
<name>A0ABQ9UHB0_SAGOE</name>
<protein>
    <submittedName>
        <fullName evidence="1">Uncharacterized protein</fullName>
    </submittedName>
</protein>
<dbReference type="Proteomes" id="UP001266305">
    <property type="component" value="Unassembled WGS sequence"/>
</dbReference>
<gene>
    <name evidence="1" type="ORF">P7K49_025481</name>
</gene>
<evidence type="ECO:0000313" key="2">
    <source>
        <dbReference type="Proteomes" id="UP001266305"/>
    </source>
</evidence>
<evidence type="ECO:0000313" key="1">
    <source>
        <dbReference type="EMBL" id="KAK2096447.1"/>
    </source>
</evidence>
<feature type="non-terminal residue" evidence="1">
    <location>
        <position position="52"/>
    </location>
</feature>
<accession>A0ABQ9UHB0</accession>
<comment type="caution">
    <text evidence="1">The sequence shown here is derived from an EMBL/GenBank/DDBJ whole genome shotgun (WGS) entry which is preliminary data.</text>
</comment>
<reference evidence="1 2" key="1">
    <citation type="submission" date="2023-05" db="EMBL/GenBank/DDBJ databases">
        <title>B98-5 Cell Line De Novo Hybrid Assembly: An Optical Mapping Approach.</title>
        <authorList>
            <person name="Kananen K."/>
            <person name="Auerbach J.A."/>
            <person name="Kautto E."/>
            <person name="Blachly J.S."/>
        </authorList>
    </citation>
    <scope>NUCLEOTIDE SEQUENCE [LARGE SCALE GENOMIC DNA]</scope>
    <source>
        <strain evidence="1">B95-8</strain>
        <tissue evidence="1">Cell line</tissue>
    </source>
</reference>
<organism evidence="1 2">
    <name type="scientific">Saguinus oedipus</name>
    <name type="common">Cotton-top tamarin</name>
    <name type="synonym">Oedipomidas oedipus</name>
    <dbReference type="NCBI Taxonomy" id="9490"/>
    <lineage>
        <taxon>Eukaryota</taxon>
        <taxon>Metazoa</taxon>
        <taxon>Chordata</taxon>
        <taxon>Craniata</taxon>
        <taxon>Vertebrata</taxon>
        <taxon>Euteleostomi</taxon>
        <taxon>Mammalia</taxon>
        <taxon>Eutheria</taxon>
        <taxon>Euarchontoglires</taxon>
        <taxon>Primates</taxon>
        <taxon>Haplorrhini</taxon>
        <taxon>Platyrrhini</taxon>
        <taxon>Cebidae</taxon>
        <taxon>Callitrichinae</taxon>
        <taxon>Saguinus</taxon>
    </lineage>
</organism>